<protein>
    <submittedName>
        <fullName evidence="1">Uncharacterized protein</fullName>
    </submittedName>
</protein>
<accession>A0A024U1Q1</accession>
<dbReference type="VEuPathDB" id="FungiDB:H310_07584"/>
<dbReference type="OrthoDB" id="168133at2759"/>
<dbReference type="RefSeq" id="XP_008871209.1">
    <property type="nucleotide sequence ID" value="XM_008872987.1"/>
</dbReference>
<evidence type="ECO:0000313" key="1">
    <source>
        <dbReference type="EMBL" id="ETW00184.1"/>
    </source>
</evidence>
<name>A0A024U1Q1_9STRA</name>
<organism evidence="1">
    <name type="scientific">Aphanomyces invadans</name>
    <dbReference type="NCBI Taxonomy" id="157072"/>
    <lineage>
        <taxon>Eukaryota</taxon>
        <taxon>Sar</taxon>
        <taxon>Stramenopiles</taxon>
        <taxon>Oomycota</taxon>
        <taxon>Saprolegniomycetes</taxon>
        <taxon>Saprolegniales</taxon>
        <taxon>Verrucalvaceae</taxon>
        <taxon>Aphanomyces</taxon>
    </lineage>
</organism>
<dbReference type="GeneID" id="20084634"/>
<dbReference type="AlphaFoldDB" id="A0A024U1Q1"/>
<gene>
    <name evidence="1" type="ORF">H310_07584</name>
</gene>
<sequence>MWDAEPTPTAASDSVVFILQMPSLCPLLGMTSTRLVLLQIAALLARVATLDSQPEHDGFTTYCWKVKESPLAKDVNESMKLVESKDRGCPIQLRLETRTTSGDGDRVVQVLEPLRVQWTALAVFDLTATSPNALNLTQLYTMATPQSSSAVQIVHSNLHACEYGPRTCTPFYRGVNPTDNTANHEANFTAGRAQFEEPDLRFSKPGQYSLVAHVVLPGEVSPIRYDFVVYLKVVVKDGGGGTSPPVTPASGGAPLALSTDASSNSTLNDISSCRNDSTTCQKV</sequence>
<dbReference type="eggNOG" id="ENOG502S7UR">
    <property type="taxonomic scope" value="Eukaryota"/>
</dbReference>
<dbReference type="EMBL" id="KI913965">
    <property type="protein sequence ID" value="ETW00184.1"/>
    <property type="molecule type" value="Genomic_DNA"/>
</dbReference>
<proteinExistence type="predicted"/>
<reference evidence="1" key="1">
    <citation type="submission" date="2013-12" db="EMBL/GenBank/DDBJ databases">
        <title>The Genome Sequence of Aphanomyces invadans NJM9701.</title>
        <authorList>
            <consortium name="The Broad Institute Genomics Platform"/>
            <person name="Russ C."/>
            <person name="Tyler B."/>
            <person name="van West P."/>
            <person name="Dieguez-Uribeondo J."/>
            <person name="Young S.K."/>
            <person name="Zeng Q."/>
            <person name="Gargeya S."/>
            <person name="Fitzgerald M."/>
            <person name="Abouelleil A."/>
            <person name="Alvarado L."/>
            <person name="Chapman S.B."/>
            <person name="Gainer-Dewar J."/>
            <person name="Goldberg J."/>
            <person name="Griggs A."/>
            <person name="Gujja S."/>
            <person name="Hansen M."/>
            <person name="Howarth C."/>
            <person name="Imamovic A."/>
            <person name="Ireland A."/>
            <person name="Larimer J."/>
            <person name="McCowan C."/>
            <person name="Murphy C."/>
            <person name="Pearson M."/>
            <person name="Poon T.W."/>
            <person name="Priest M."/>
            <person name="Roberts A."/>
            <person name="Saif S."/>
            <person name="Shea T."/>
            <person name="Sykes S."/>
            <person name="Wortman J."/>
            <person name="Nusbaum C."/>
            <person name="Birren B."/>
        </authorList>
    </citation>
    <scope>NUCLEOTIDE SEQUENCE [LARGE SCALE GENOMIC DNA]</scope>
    <source>
        <strain evidence="1">NJM9701</strain>
    </source>
</reference>